<evidence type="ECO:0000313" key="2">
    <source>
        <dbReference type="Proteomes" id="UP000824073"/>
    </source>
</evidence>
<evidence type="ECO:0008006" key="3">
    <source>
        <dbReference type="Google" id="ProtNLM"/>
    </source>
</evidence>
<evidence type="ECO:0000313" key="1">
    <source>
        <dbReference type="EMBL" id="HIU44418.1"/>
    </source>
</evidence>
<proteinExistence type="predicted"/>
<name>A0A9D1LM66_9CLOT</name>
<gene>
    <name evidence="1" type="ORF">IAB67_09000</name>
</gene>
<accession>A0A9D1LM66</accession>
<organism evidence="1 2">
    <name type="scientific">Candidatus Ventrousia excrementavium</name>
    <dbReference type="NCBI Taxonomy" id="2840961"/>
    <lineage>
        <taxon>Bacteria</taxon>
        <taxon>Bacillati</taxon>
        <taxon>Bacillota</taxon>
        <taxon>Clostridia</taxon>
        <taxon>Eubacteriales</taxon>
        <taxon>Clostridiaceae</taxon>
        <taxon>Clostridiaceae incertae sedis</taxon>
        <taxon>Candidatus Ventrousia</taxon>
    </lineage>
</organism>
<sequence>MSQTTDLLNYIHQNAEMGQGTIERICKMTSDQSLKDTLAPQLEEYRRMCIASEALLSAQKADVKGVNPMAKASAYLKMNASTMADKSPSHISEMLIEGSTMGIIDITKKLSEYKDADAGVVALGKALLKQEQGNIERLKKHL</sequence>
<dbReference type="EMBL" id="DVMR01000066">
    <property type="protein sequence ID" value="HIU44418.1"/>
    <property type="molecule type" value="Genomic_DNA"/>
</dbReference>
<comment type="caution">
    <text evidence="1">The sequence shown here is derived from an EMBL/GenBank/DDBJ whole genome shotgun (WGS) entry which is preliminary data.</text>
</comment>
<dbReference type="Proteomes" id="UP000824073">
    <property type="component" value="Unassembled WGS sequence"/>
</dbReference>
<reference evidence="1" key="1">
    <citation type="submission" date="2020-10" db="EMBL/GenBank/DDBJ databases">
        <authorList>
            <person name="Gilroy R."/>
        </authorList>
    </citation>
    <scope>NUCLEOTIDE SEQUENCE</scope>
    <source>
        <strain evidence="1">CHK191-8634</strain>
    </source>
</reference>
<reference evidence="1" key="2">
    <citation type="journal article" date="2021" name="PeerJ">
        <title>Extensive microbial diversity within the chicken gut microbiome revealed by metagenomics and culture.</title>
        <authorList>
            <person name="Gilroy R."/>
            <person name="Ravi A."/>
            <person name="Getino M."/>
            <person name="Pursley I."/>
            <person name="Horton D.L."/>
            <person name="Alikhan N.F."/>
            <person name="Baker D."/>
            <person name="Gharbi K."/>
            <person name="Hall N."/>
            <person name="Watson M."/>
            <person name="Adriaenssens E.M."/>
            <person name="Foster-Nyarko E."/>
            <person name="Jarju S."/>
            <person name="Secka A."/>
            <person name="Antonio M."/>
            <person name="Oren A."/>
            <person name="Chaudhuri R.R."/>
            <person name="La Ragione R."/>
            <person name="Hildebrand F."/>
            <person name="Pallen M.J."/>
        </authorList>
    </citation>
    <scope>NUCLEOTIDE SEQUENCE</scope>
    <source>
        <strain evidence="1">CHK191-8634</strain>
    </source>
</reference>
<protein>
    <recommendedName>
        <fullName evidence="3">DUF2383 domain-containing protein</fullName>
    </recommendedName>
</protein>
<dbReference type="AlphaFoldDB" id="A0A9D1LM66"/>